<dbReference type="AlphaFoldDB" id="A0A1J4J6Q5"/>
<dbReference type="GeneID" id="94847039"/>
<dbReference type="InterPro" id="IPR018845">
    <property type="entry name" value="Initiator-bd"/>
</dbReference>
<organism evidence="3 4">
    <name type="scientific">Tritrichomonas foetus</name>
    <dbReference type="NCBI Taxonomy" id="1144522"/>
    <lineage>
        <taxon>Eukaryota</taxon>
        <taxon>Metamonada</taxon>
        <taxon>Parabasalia</taxon>
        <taxon>Tritrichomonadida</taxon>
        <taxon>Tritrichomonadidae</taxon>
        <taxon>Tritrichomonas</taxon>
    </lineage>
</organism>
<accession>A0A1J4J6Q5</accession>
<evidence type="ECO:0000313" key="4">
    <source>
        <dbReference type="Proteomes" id="UP000179807"/>
    </source>
</evidence>
<evidence type="ECO:0000313" key="3">
    <source>
        <dbReference type="EMBL" id="OHS94914.1"/>
    </source>
</evidence>
<protein>
    <recommendedName>
        <fullName evidence="2">Initiator binding domain-containing protein</fullName>
    </recommendedName>
</protein>
<feature type="region of interest" description="Disordered" evidence="1">
    <location>
        <begin position="1"/>
        <end position="24"/>
    </location>
</feature>
<name>A0A1J4J6Q5_9EUKA</name>
<evidence type="ECO:0000259" key="2">
    <source>
        <dbReference type="Pfam" id="PF10416"/>
    </source>
</evidence>
<proteinExistence type="predicted"/>
<reference evidence="3" key="1">
    <citation type="submission" date="2016-10" db="EMBL/GenBank/DDBJ databases">
        <authorList>
            <person name="Benchimol M."/>
            <person name="Almeida L.G."/>
            <person name="Vasconcelos A.T."/>
            <person name="Perreira-Neves A."/>
            <person name="Rosa I.A."/>
            <person name="Tasca T."/>
            <person name="Bogo M.R."/>
            <person name="de Souza W."/>
        </authorList>
    </citation>
    <scope>NUCLEOTIDE SEQUENCE [LARGE SCALE GENOMIC DNA]</scope>
    <source>
        <strain evidence="3">K</strain>
    </source>
</reference>
<feature type="compositionally biased region" description="Basic and acidic residues" evidence="1">
    <location>
        <begin position="1"/>
        <end position="12"/>
    </location>
</feature>
<evidence type="ECO:0000256" key="1">
    <source>
        <dbReference type="SAM" id="MobiDB-lite"/>
    </source>
</evidence>
<gene>
    <name evidence="3" type="ORF">TRFO_38933</name>
</gene>
<comment type="caution">
    <text evidence="3">The sequence shown here is derived from an EMBL/GenBank/DDBJ whole genome shotgun (WGS) entry which is preliminary data.</text>
</comment>
<keyword evidence="4" id="KW-1185">Reference proteome</keyword>
<dbReference type="Pfam" id="PF10416">
    <property type="entry name" value="IBD"/>
    <property type="match status" value="1"/>
</dbReference>
<dbReference type="EMBL" id="MLAK01001281">
    <property type="protein sequence ID" value="OHS94914.1"/>
    <property type="molecule type" value="Genomic_DNA"/>
</dbReference>
<dbReference type="Proteomes" id="UP000179807">
    <property type="component" value="Unassembled WGS sequence"/>
</dbReference>
<dbReference type="VEuPathDB" id="TrichDB:TRFO_38933"/>
<sequence>MSKYHNSSEKKNIQNMTNMRGQDAPLPSTYWNKLSSEDKIEFQKLRTNFHRSQKISSKDPRLVSFSNELHTILKFIEHDESGRENRTVLAGVAFAGPFICVNTRSLKSFLGRCKSSINGSFQQLGYVAIKTKSKARSCVLAILPTLINDQNILRQWTVRCASEDAKFCFATSLTSLQLPIINEDDLNDDHRGNRAGLPLRNISAAPPLSVSTLSSSLQTSLNSSLQSTLQSLQQMMPLNSSSQPLNDISNDAMEGFTPGWQNDMMGEMSTSYSVDCFAAISENANDPIDYALNWNPMYEQKSMTRSQSAMNFASEPDGSFFSMDFSMF</sequence>
<feature type="domain" description="Initiator binding" evidence="2">
    <location>
        <begin position="37"/>
        <end position="161"/>
    </location>
</feature>
<dbReference type="OrthoDB" id="10262927at2759"/>
<dbReference type="RefSeq" id="XP_068348051.1">
    <property type="nucleotide sequence ID" value="XM_068512335.1"/>
</dbReference>